<keyword evidence="3" id="KW-1185">Reference proteome</keyword>
<keyword evidence="1" id="KW-0472">Membrane</keyword>
<dbReference type="Proteomes" id="UP001179280">
    <property type="component" value="Unassembled WGS sequence"/>
</dbReference>
<reference evidence="2" key="1">
    <citation type="submission" date="2021-01" db="EMBL/GenBank/DDBJ databases">
        <title>Genomic Encyclopedia of Type Strains, Phase IV (KMG-IV): sequencing the most valuable type-strain genomes for metagenomic binning, comparative biology and taxonomic classification.</title>
        <authorList>
            <person name="Goeker M."/>
        </authorList>
    </citation>
    <scope>NUCLEOTIDE SEQUENCE</scope>
    <source>
        <strain evidence="2">DSM 21943</strain>
    </source>
</reference>
<evidence type="ECO:0000256" key="1">
    <source>
        <dbReference type="SAM" id="Phobius"/>
    </source>
</evidence>
<keyword evidence="1" id="KW-0812">Transmembrane</keyword>
<keyword evidence="1" id="KW-1133">Transmembrane helix</keyword>
<accession>A0ABS2SU64</accession>
<dbReference type="EMBL" id="JAFBCV010000006">
    <property type="protein sequence ID" value="MBM7839046.1"/>
    <property type="molecule type" value="Genomic_DNA"/>
</dbReference>
<sequence>MWMFVLIGVLFVVGVTILLVNDGSYHLSQVGGGGALFLILVVLILYCMSLMKKKK</sequence>
<evidence type="ECO:0000313" key="3">
    <source>
        <dbReference type="Proteomes" id="UP001179280"/>
    </source>
</evidence>
<name>A0ABS2SU64_9BACI</name>
<dbReference type="RefSeq" id="WP_204466388.1">
    <property type="nucleotide sequence ID" value="NZ_JAFBCV010000006.1"/>
</dbReference>
<gene>
    <name evidence="2" type="ORF">JOC54_002316</name>
</gene>
<feature type="transmembrane region" description="Helical" evidence="1">
    <location>
        <begin position="30"/>
        <end position="51"/>
    </location>
</feature>
<organism evidence="2 3">
    <name type="scientific">Shouchella xiaoxiensis</name>
    <dbReference type="NCBI Taxonomy" id="766895"/>
    <lineage>
        <taxon>Bacteria</taxon>
        <taxon>Bacillati</taxon>
        <taxon>Bacillota</taxon>
        <taxon>Bacilli</taxon>
        <taxon>Bacillales</taxon>
        <taxon>Bacillaceae</taxon>
        <taxon>Shouchella</taxon>
    </lineage>
</organism>
<evidence type="ECO:0000313" key="2">
    <source>
        <dbReference type="EMBL" id="MBM7839046.1"/>
    </source>
</evidence>
<proteinExistence type="predicted"/>
<comment type="caution">
    <text evidence="2">The sequence shown here is derived from an EMBL/GenBank/DDBJ whole genome shotgun (WGS) entry which is preliminary data.</text>
</comment>
<protein>
    <submittedName>
        <fullName evidence="2">Uncharacterized protein</fullName>
    </submittedName>
</protein>